<evidence type="ECO:0000256" key="7">
    <source>
        <dbReference type="ARBA" id="ARBA00022723"/>
    </source>
</evidence>
<name>A0ABX0W5D6_9RHOB</name>
<evidence type="ECO:0000256" key="4">
    <source>
        <dbReference type="ARBA" id="ARBA00005250"/>
    </source>
</evidence>
<comment type="cofactor">
    <cofactor evidence="2">
        <name>Zn(2+)</name>
        <dbReference type="ChEBI" id="CHEBI:29105"/>
    </cofactor>
</comment>
<keyword evidence="9" id="KW-0574">Periplasm</keyword>
<keyword evidence="11" id="KW-0862">Zinc</keyword>
<feature type="chain" id="PRO_5046325099" description="beta-lactamase" evidence="13">
    <location>
        <begin position="25"/>
        <end position="250"/>
    </location>
</feature>
<dbReference type="EC" id="3.5.2.6" evidence="6"/>
<dbReference type="InterPro" id="IPR058199">
    <property type="entry name" value="BlaB//VIM/IMP-1"/>
</dbReference>
<evidence type="ECO:0000256" key="6">
    <source>
        <dbReference type="ARBA" id="ARBA00012865"/>
    </source>
</evidence>
<feature type="signal peptide" evidence="13">
    <location>
        <begin position="1"/>
        <end position="24"/>
    </location>
</feature>
<evidence type="ECO:0000313" key="15">
    <source>
        <dbReference type="EMBL" id="NIZ60797.1"/>
    </source>
</evidence>
<comment type="similarity">
    <text evidence="4">Belongs to the metallo-beta-lactamase superfamily. Class-B beta-lactamase family.</text>
</comment>
<dbReference type="SMART" id="SM00849">
    <property type="entry name" value="Lactamase_B"/>
    <property type="match status" value="1"/>
</dbReference>
<comment type="subunit">
    <text evidence="5">Monomer.</text>
</comment>
<dbReference type="Gene3D" id="3.60.15.10">
    <property type="entry name" value="Ribonuclease Z/Hydroxyacylglutathione hydrolase-like"/>
    <property type="match status" value="1"/>
</dbReference>
<keyword evidence="12" id="KW-0046">Antibiotic resistance</keyword>
<dbReference type="InterPro" id="IPR050855">
    <property type="entry name" value="NDM-1-like"/>
</dbReference>
<evidence type="ECO:0000259" key="14">
    <source>
        <dbReference type="SMART" id="SM00849"/>
    </source>
</evidence>
<gene>
    <name evidence="15" type="primary">bla</name>
    <name evidence="15" type="ORF">DL239_07400</name>
</gene>
<keyword evidence="10" id="KW-0378">Hydrolase</keyword>
<evidence type="ECO:0000256" key="13">
    <source>
        <dbReference type="SAM" id="SignalP"/>
    </source>
</evidence>
<evidence type="ECO:0000256" key="3">
    <source>
        <dbReference type="ARBA" id="ARBA00004418"/>
    </source>
</evidence>
<dbReference type="PANTHER" id="PTHR42951">
    <property type="entry name" value="METALLO-BETA-LACTAMASE DOMAIN-CONTAINING"/>
    <property type="match status" value="1"/>
</dbReference>
<accession>A0ABX0W5D6</accession>
<evidence type="ECO:0000256" key="11">
    <source>
        <dbReference type="ARBA" id="ARBA00022833"/>
    </source>
</evidence>
<dbReference type="Pfam" id="PF00753">
    <property type="entry name" value="Lactamase_B"/>
    <property type="match status" value="1"/>
</dbReference>
<protein>
    <recommendedName>
        <fullName evidence="6">beta-lactamase</fullName>
        <ecNumber evidence="6">3.5.2.6</ecNumber>
    </recommendedName>
</protein>
<evidence type="ECO:0000256" key="9">
    <source>
        <dbReference type="ARBA" id="ARBA00022764"/>
    </source>
</evidence>
<evidence type="ECO:0000256" key="12">
    <source>
        <dbReference type="ARBA" id="ARBA00023251"/>
    </source>
</evidence>
<evidence type="ECO:0000256" key="1">
    <source>
        <dbReference type="ARBA" id="ARBA00001526"/>
    </source>
</evidence>
<dbReference type="EMBL" id="QHLQ01000005">
    <property type="protein sequence ID" value="NIZ60797.1"/>
    <property type="molecule type" value="Genomic_DNA"/>
</dbReference>
<comment type="subcellular location">
    <subcellularLocation>
        <location evidence="3">Periplasm</location>
    </subcellularLocation>
</comment>
<feature type="domain" description="Metallo-beta-lactamase" evidence="14">
    <location>
        <begin position="58"/>
        <end position="229"/>
    </location>
</feature>
<evidence type="ECO:0000313" key="16">
    <source>
        <dbReference type="Proteomes" id="UP001429564"/>
    </source>
</evidence>
<dbReference type="NCBIfam" id="NF033088">
    <property type="entry name" value="bla_subclass_B1"/>
    <property type="match status" value="1"/>
</dbReference>
<dbReference type="Proteomes" id="UP001429564">
    <property type="component" value="Unassembled WGS sequence"/>
</dbReference>
<keyword evidence="8 13" id="KW-0732">Signal</keyword>
<evidence type="ECO:0000256" key="2">
    <source>
        <dbReference type="ARBA" id="ARBA00001947"/>
    </source>
</evidence>
<comment type="catalytic activity">
    <reaction evidence="1">
        <text>a beta-lactam + H2O = a substituted beta-amino acid</text>
        <dbReference type="Rhea" id="RHEA:20401"/>
        <dbReference type="ChEBI" id="CHEBI:15377"/>
        <dbReference type="ChEBI" id="CHEBI:35627"/>
        <dbReference type="ChEBI" id="CHEBI:140347"/>
        <dbReference type="EC" id="3.5.2.6"/>
    </reaction>
</comment>
<proteinExistence type="inferred from homology"/>
<dbReference type="SUPFAM" id="SSF56281">
    <property type="entry name" value="Metallo-hydrolase/oxidoreductase"/>
    <property type="match status" value="1"/>
</dbReference>
<reference evidence="15 16" key="1">
    <citation type="submission" date="2018-05" db="EMBL/GenBank/DDBJ databases">
        <authorList>
            <person name="Zhang Y.-J."/>
        </authorList>
    </citation>
    <scope>NUCLEOTIDE SEQUENCE [LARGE SCALE GENOMIC DNA]</scope>
    <source>
        <strain evidence="15 16">CY04</strain>
    </source>
</reference>
<evidence type="ECO:0000256" key="10">
    <source>
        <dbReference type="ARBA" id="ARBA00022801"/>
    </source>
</evidence>
<dbReference type="InterPro" id="IPR001279">
    <property type="entry name" value="Metallo-B-lactamas"/>
</dbReference>
<keyword evidence="16" id="KW-1185">Reference proteome</keyword>
<sequence length="250" mass="27164">MKFPPIRFLFTAAFCVTTASQAPASDSADMIPVEFKQLSESVWMHTSYKHYEKFGPVPANGLIVAEGTQSILIDSGWTDAQTDAILDWARDDLKQPVTRAYFTHAHLDKMGGVGAVKSRDIETYALELSNELALANGLQPAENDIHLSVGQDVLSVGLVDLFFPGGAHSHDNLVAYVAKDSLLYGGCMVRSAASKRLGNTQDADVLHWDTAIGLVKQRFPQVDIVVPGHGAPAGPELLERTQVLVKRHVD</sequence>
<organism evidence="15 16">
    <name type="scientific">Parasedimentitalea denitrificans</name>
    <dbReference type="NCBI Taxonomy" id="2211118"/>
    <lineage>
        <taxon>Bacteria</taxon>
        <taxon>Pseudomonadati</taxon>
        <taxon>Pseudomonadota</taxon>
        <taxon>Alphaproteobacteria</taxon>
        <taxon>Rhodobacterales</taxon>
        <taxon>Paracoccaceae</taxon>
        <taxon>Parasedimentitalea</taxon>
    </lineage>
</organism>
<evidence type="ECO:0000256" key="8">
    <source>
        <dbReference type="ARBA" id="ARBA00022729"/>
    </source>
</evidence>
<dbReference type="RefSeq" id="WP_167683374.1">
    <property type="nucleotide sequence ID" value="NZ_QHLQ01000005.1"/>
</dbReference>
<dbReference type="PANTHER" id="PTHR42951:SF4">
    <property type="entry name" value="ACYL-COENZYME A THIOESTERASE MBLAC2"/>
    <property type="match status" value="1"/>
</dbReference>
<keyword evidence="7" id="KW-0479">Metal-binding</keyword>
<dbReference type="InterPro" id="IPR036866">
    <property type="entry name" value="RibonucZ/Hydroxyglut_hydro"/>
</dbReference>
<comment type="caution">
    <text evidence="15">The sequence shown here is derived from an EMBL/GenBank/DDBJ whole genome shotgun (WGS) entry which is preliminary data.</text>
</comment>
<evidence type="ECO:0000256" key="5">
    <source>
        <dbReference type="ARBA" id="ARBA00011245"/>
    </source>
</evidence>